<accession>A0ABV4XNV7</accession>
<protein>
    <submittedName>
        <fullName evidence="1">Uncharacterized protein</fullName>
    </submittedName>
</protein>
<evidence type="ECO:0000313" key="1">
    <source>
        <dbReference type="EMBL" id="MFB2893381.1"/>
    </source>
</evidence>
<gene>
    <name evidence="1" type="ORF">ACE1CI_10750</name>
</gene>
<evidence type="ECO:0000313" key="2">
    <source>
        <dbReference type="Proteomes" id="UP001576784"/>
    </source>
</evidence>
<dbReference type="InterPro" id="IPR054053">
    <property type="entry name" value="DUF6887"/>
</dbReference>
<comment type="caution">
    <text evidence="1">The sequence shown here is derived from an EMBL/GenBank/DDBJ whole genome shotgun (WGS) entry which is preliminary data.</text>
</comment>
<sequence length="72" mass="8504">MSKVNYDGMSDRELKQYFLAHKDDKAALQAYLDRRNQRPRKVITKIGDPDFDIKLLAAILQQMQDYQNNNDE</sequence>
<proteinExistence type="predicted"/>
<organism evidence="1 2">
    <name type="scientific">Floridaenema flaviceps BLCC-F50</name>
    <dbReference type="NCBI Taxonomy" id="3153642"/>
    <lineage>
        <taxon>Bacteria</taxon>
        <taxon>Bacillati</taxon>
        <taxon>Cyanobacteriota</taxon>
        <taxon>Cyanophyceae</taxon>
        <taxon>Oscillatoriophycideae</taxon>
        <taxon>Aerosakkonematales</taxon>
        <taxon>Aerosakkonemataceae</taxon>
        <taxon>Floridanema</taxon>
        <taxon>Floridanema flaviceps</taxon>
    </lineage>
</organism>
<dbReference type="RefSeq" id="WP_413263043.1">
    <property type="nucleotide sequence ID" value="NZ_JBHFNR010000075.1"/>
</dbReference>
<keyword evidence="2" id="KW-1185">Reference proteome</keyword>
<name>A0ABV4XNV7_9CYAN</name>
<dbReference type="Proteomes" id="UP001576784">
    <property type="component" value="Unassembled WGS sequence"/>
</dbReference>
<dbReference type="EMBL" id="JBHFNR010000075">
    <property type="protein sequence ID" value="MFB2893381.1"/>
    <property type="molecule type" value="Genomic_DNA"/>
</dbReference>
<dbReference type="Pfam" id="PF21826">
    <property type="entry name" value="DUF6887"/>
    <property type="match status" value="1"/>
</dbReference>
<reference evidence="1 2" key="1">
    <citation type="submission" date="2024-09" db="EMBL/GenBank/DDBJ databases">
        <title>Floridaenema gen nov. (Aerosakkonemataceae, Aerosakkonematales ord. nov., Cyanobacteria) from benthic tropical and subtropical fresh waters, with the description of four new species.</title>
        <authorList>
            <person name="Moretto J.A."/>
            <person name="Berthold D.E."/>
            <person name="Lefler F.W."/>
            <person name="Huang I.-S."/>
            <person name="Laughinghouse H. IV."/>
        </authorList>
    </citation>
    <scope>NUCLEOTIDE SEQUENCE [LARGE SCALE GENOMIC DNA]</scope>
    <source>
        <strain evidence="1 2">BLCC-F50</strain>
    </source>
</reference>